<feature type="domain" description="Serine aminopeptidase S33" evidence="1">
    <location>
        <begin position="165"/>
        <end position="305"/>
    </location>
</feature>
<dbReference type="InterPro" id="IPR029058">
    <property type="entry name" value="AB_hydrolase_fold"/>
</dbReference>
<sequence>MQLRALGLSLLGYQSSRTPAFVAGPHKLLPFTRVPGTGAAHAAKMEANAGDVRCLMSHFRNRQNMLIRTYSAAIPNAKGAIVLVHGNRCHFRAEFAAYNLDWYLDAHRIGVPAIDDVVKAELRAVYPADAVHRKGSAKAEFPSAFALDGKNMFDISPRFVYEGSFIQRLNQLGYTVYGLDHQSTGMSEGQRGKRNFYTSLEHLVDDVIQFVDIVKRGKFENTEEAFNESVIGGPSTIGKVYLAGISMGGNIVLRVAQKTAIYNKGEQKFVDGVMAFAPMTDLSSYTVGLCKKIQLAISKCIACFNPSSTLFVGDDRIIDNMNGFVRYQVGGLQLEPSHRFAGPSLLLGQAVLRRYSEFVGRHGAAEQEPPLVPQGPADHRHALHARRRLQHQGASSVFCVDMM</sequence>
<dbReference type="Proteomes" id="UP001497744">
    <property type="component" value="Unassembled WGS sequence"/>
</dbReference>
<dbReference type="AlphaFoldDB" id="A0AAV4LUE0"/>
<protein>
    <submittedName>
        <fullName evidence="2">Lysophospholipase, putative</fullName>
    </submittedName>
</protein>
<dbReference type="Gene3D" id="3.40.50.1820">
    <property type="entry name" value="alpha/beta hydrolase"/>
    <property type="match status" value="1"/>
</dbReference>
<name>A0AAV4LUE0_BABCB</name>
<dbReference type="GeneID" id="94194177"/>
<keyword evidence="3" id="KW-1185">Reference proteome</keyword>
<evidence type="ECO:0000313" key="3">
    <source>
        <dbReference type="Proteomes" id="UP001497744"/>
    </source>
</evidence>
<dbReference type="RefSeq" id="XP_067714765.1">
    <property type="nucleotide sequence ID" value="XM_067858664.1"/>
</dbReference>
<accession>A0AAV4LUE0</accession>
<dbReference type="Pfam" id="PF12146">
    <property type="entry name" value="Hydrolase_4"/>
    <property type="match status" value="1"/>
</dbReference>
<reference evidence="2 3" key="1">
    <citation type="submission" date="2021-06" db="EMBL/GenBank/DDBJ databases">
        <title>Genome sequence of Babesia caballi.</title>
        <authorList>
            <person name="Yamagishi J."/>
            <person name="Kidaka T."/>
            <person name="Ochi A."/>
        </authorList>
    </citation>
    <scope>NUCLEOTIDE SEQUENCE [LARGE SCALE GENOMIC DNA]</scope>
    <source>
        <strain evidence="2">USDA-D6B2</strain>
    </source>
</reference>
<dbReference type="SUPFAM" id="SSF53474">
    <property type="entry name" value="alpha/beta-Hydrolases"/>
    <property type="match status" value="1"/>
</dbReference>
<organism evidence="2 3">
    <name type="scientific">Babesia caballi</name>
    <dbReference type="NCBI Taxonomy" id="5871"/>
    <lineage>
        <taxon>Eukaryota</taxon>
        <taxon>Sar</taxon>
        <taxon>Alveolata</taxon>
        <taxon>Apicomplexa</taxon>
        <taxon>Aconoidasida</taxon>
        <taxon>Piroplasmida</taxon>
        <taxon>Babesiidae</taxon>
        <taxon>Babesia</taxon>
    </lineage>
</organism>
<gene>
    <name evidence="2" type="ORF">BcabD6B2_21310</name>
</gene>
<dbReference type="InterPro" id="IPR022742">
    <property type="entry name" value="Hydrolase_4"/>
</dbReference>
<dbReference type="InterPro" id="IPR051044">
    <property type="entry name" value="MAG_DAG_Lipase"/>
</dbReference>
<evidence type="ECO:0000259" key="1">
    <source>
        <dbReference type="Pfam" id="PF12146"/>
    </source>
</evidence>
<dbReference type="PANTHER" id="PTHR11614">
    <property type="entry name" value="PHOSPHOLIPASE-RELATED"/>
    <property type="match status" value="1"/>
</dbReference>
<evidence type="ECO:0000313" key="2">
    <source>
        <dbReference type="EMBL" id="GIX62696.1"/>
    </source>
</evidence>
<dbReference type="EMBL" id="BPLF01000002">
    <property type="protein sequence ID" value="GIX62696.1"/>
    <property type="molecule type" value="Genomic_DNA"/>
</dbReference>
<proteinExistence type="predicted"/>
<comment type="caution">
    <text evidence="2">The sequence shown here is derived from an EMBL/GenBank/DDBJ whole genome shotgun (WGS) entry which is preliminary data.</text>
</comment>